<feature type="transmembrane region" description="Helical" evidence="1">
    <location>
        <begin position="66"/>
        <end position="85"/>
    </location>
</feature>
<keyword evidence="1" id="KW-0472">Membrane</keyword>
<gene>
    <name evidence="2" type="ORF">ERS137965_02323</name>
</gene>
<dbReference type="AlphaFoldDB" id="A0A0T9U4K5"/>
<keyword evidence="1" id="KW-1133">Transmembrane helix</keyword>
<organism evidence="2 3">
    <name type="scientific">Yersinia aldovae</name>
    <dbReference type="NCBI Taxonomy" id="29483"/>
    <lineage>
        <taxon>Bacteria</taxon>
        <taxon>Pseudomonadati</taxon>
        <taxon>Pseudomonadota</taxon>
        <taxon>Gammaproteobacteria</taxon>
        <taxon>Enterobacterales</taxon>
        <taxon>Yersiniaceae</taxon>
        <taxon>Yersinia</taxon>
    </lineage>
</organism>
<dbReference type="Proteomes" id="UP000041595">
    <property type="component" value="Unassembled WGS sequence"/>
</dbReference>
<evidence type="ECO:0000313" key="2">
    <source>
        <dbReference type="EMBL" id="CNL19372.1"/>
    </source>
</evidence>
<dbReference type="EMBL" id="CQEJ01000012">
    <property type="protein sequence ID" value="CNL19372.1"/>
    <property type="molecule type" value="Genomic_DNA"/>
</dbReference>
<keyword evidence="1" id="KW-0812">Transmembrane</keyword>
<dbReference type="STRING" id="1453495.AT01_1122"/>
<evidence type="ECO:0000313" key="3">
    <source>
        <dbReference type="Proteomes" id="UP000041595"/>
    </source>
</evidence>
<reference evidence="2 3" key="1">
    <citation type="submission" date="2015-03" db="EMBL/GenBank/DDBJ databases">
        <authorList>
            <person name="Murphy D."/>
        </authorList>
    </citation>
    <scope>NUCLEOTIDE SEQUENCE [LARGE SCALE GENOMIC DNA]</scope>
    <source>
        <strain evidence="2 3">IP06005</strain>
    </source>
</reference>
<proteinExistence type="predicted"/>
<accession>A0A0T9U4K5</accession>
<feature type="transmembrane region" description="Helical" evidence="1">
    <location>
        <begin position="91"/>
        <end position="113"/>
    </location>
</feature>
<dbReference type="RefSeq" id="WP_050773547.1">
    <property type="nucleotide sequence ID" value="NZ_CABHQE010000059.1"/>
</dbReference>
<name>A0A0T9U4K5_YERAL</name>
<evidence type="ECO:0000256" key="1">
    <source>
        <dbReference type="SAM" id="Phobius"/>
    </source>
</evidence>
<protein>
    <submittedName>
        <fullName evidence="2">Secretion system effector protein SseF</fullName>
    </submittedName>
</protein>
<sequence>MLNTSPGCLQSHYVDGFLYAPETVGTRVLAPTLMAPGSQITSTENPISESRRLERRAHTFYFIQRLVRFSMSAISFGMAVAAAVLSGGAGIPIAVVAGAAMIIAAGDAGCALYNMIQVRNDREPLVTNNDCIVLAVKELMQRCGCSSQHSENIADGTSFVIRAGVALSAALFPQLLPAAHLSGSIAEILGDISAGATASLTVVGAMLDIHTARVERRQKTVVTTVNTAVPTEEDESKVSDEKIQEWITGIINCYQRHIAQPQRFQSHI</sequence>